<protein>
    <submittedName>
        <fullName evidence="8">MHC class II regulatory factor RFX1-like</fullName>
    </submittedName>
</protein>
<reference evidence="8" key="1">
    <citation type="submission" date="2023-09" db="UniProtKB">
        <authorList>
            <consortium name="Ensembl"/>
        </authorList>
    </citation>
    <scope>IDENTIFICATION</scope>
</reference>
<dbReference type="AlphaFoldDB" id="A0A3B4ZTJ1"/>
<dbReference type="GeneTree" id="ENSGT01050000244879"/>
<dbReference type="InterPro" id="IPR036390">
    <property type="entry name" value="WH_DNA-bd_sf"/>
</dbReference>
<dbReference type="Pfam" id="PF02257">
    <property type="entry name" value="RFX_DNA_binding"/>
    <property type="match status" value="1"/>
</dbReference>
<evidence type="ECO:0000256" key="6">
    <source>
        <dbReference type="SAM" id="MobiDB-lite"/>
    </source>
</evidence>
<comment type="subcellular location">
    <subcellularLocation>
        <location evidence="1">Nucleus</location>
    </subcellularLocation>
</comment>
<feature type="compositionally biased region" description="Acidic residues" evidence="6">
    <location>
        <begin position="796"/>
        <end position="812"/>
    </location>
</feature>
<sequence length="850" mass="92698">MATSGYVGEIQPAAQTQGAAVTVTPGQPEASSTPAAAPQFLAEIQTTVATPTVVTPTAPSTAQAQPAQTQYVTAEIQGSPTQSGNAQSTPQYIVVTVTEGSLHSSDSVSDSSPPPAVVQTGVPTQVVQQVQTAQQRSVVQATSQIAKTEPGTQLSVTSLQPVHITQEQLTSVPVQHVYTNQVQYVEGGDTNYTTSTIRSSTFPYTDTPLYTQTTAAPYYEGQPTSGSQASTPGTPLTVSVTAGTTGGTTVVTAGGTTNGAGDGAGTNGGAAGSYVIQGGYMLGSSSSGGAASNSQNYSHTARASPATVQWLLDNYETAEGVSLPRSTLYCHYLLHCQEQKLEPVNAASFGKLIRSVFMGLRTRRLGTRGNSKYHYYGLRIKAGSSLLRLMEDQQHLAMRQQPFSQKQRLKPVHKVEGMTNGTAAGASQQQQQQQGSGHVDISTQVQQYQQFLDASRALPEFPDIDLQGKSLPEGIELEHIKSFQLLYREHCEAILDVMVNLQFTLVETLWKTFWRFSQSQAGDATLAVHDESEKRLPKSCLVLLCKYDPVLRWSRDCDNSLYQGLVEILIPDVLRPIPSALTQAIRNFAKSLESWLTNAMMNIPEEMVRIKVTSANAFAQTLRRYTSLNHLAQAARAVLQNTAQINQMLSDLNRVDFANVQEQASWVCRCEDRVVQRLEQDFKLTLQQQNSLEQWAAWLDGVVSQVLKPYQHSPAFPKAAKLFLLKWSFYSSMVIRDLTLRSAASFGSFHLIRLLYDEYMYYLIEHRVAQAKGETPIAVMGEFASLGRGLNQLDPDKEEEEEEEEESDEEGQELSLPSDGAVLGEESLEPPAKLARTDQRVLFTTGSADN</sequence>
<dbReference type="InterPro" id="IPR003150">
    <property type="entry name" value="DNA-bd_RFX"/>
</dbReference>
<dbReference type="GO" id="GO:0005634">
    <property type="term" value="C:nucleus"/>
    <property type="evidence" value="ECO:0007669"/>
    <property type="project" value="UniProtKB-SubCell"/>
</dbReference>
<keyword evidence="4" id="KW-0804">Transcription</keyword>
<evidence type="ECO:0000256" key="3">
    <source>
        <dbReference type="ARBA" id="ARBA00023125"/>
    </source>
</evidence>
<dbReference type="Ensembl" id="ENSSPAT00000011297.1">
    <property type="protein sequence ID" value="ENSSPAP00000011101.1"/>
    <property type="gene ID" value="ENSSPAG00000008305.1"/>
</dbReference>
<dbReference type="InterPro" id="IPR057321">
    <property type="entry name" value="RFX1-4/6/8-like_BCD"/>
</dbReference>
<dbReference type="Pfam" id="PF25340">
    <property type="entry name" value="BCD_RFX"/>
    <property type="match status" value="1"/>
</dbReference>
<dbReference type="PANTHER" id="PTHR12619">
    <property type="entry name" value="RFX TRANSCRIPTION FACTOR FAMILY"/>
    <property type="match status" value="1"/>
</dbReference>
<dbReference type="InterPro" id="IPR039779">
    <property type="entry name" value="RFX-like"/>
</dbReference>
<evidence type="ECO:0000313" key="8">
    <source>
        <dbReference type="Ensembl" id="ENSSPAP00000011101.1"/>
    </source>
</evidence>
<feature type="compositionally biased region" description="Low complexity" evidence="6">
    <location>
        <begin position="11"/>
        <end position="25"/>
    </location>
</feature>
<dbReference type="GO" id="GO:0000981">
    <property type="term" value="F:DNA-binding transcription factor activity, RNA polymerase II-specific"/>
    <property type="evidence" value="ECO:0007669"/>
    <property type="project" value="TreeGrafter"/>
</dbReference>
<dbReference type="SUPFAM" id="SSF46785">
    <property type="entry name" value="Winged helix' DNA-binding domain"/>
    <property type="match status" value="1"/>
</dbReference>
<dbReference type="GO" id="GO:0000978">
    <property type="term" value="F:RNA polymerase II cis-regulatory region sequence-specific DNA binding"/>
    <property type="evidence" value="ECO:0007669"/>
    <property type="project" value="TreeGrafter"/>
</dbReference>
<feature type="domain" description="RFX-type winged-helix" evidence="7">
    <location>
        <begin position="307"/>
        <end position="382"/>
    </location>
</feature>
<dbReference type="InterPro" id="IPR036388">
    <property type="entry name" value="WH-like_DNA-bd_sf"/>
</dbReference>
<keyword evidence="3" id="KW-0238">DNA-binding</keyword>
<dbReference type="PANTHER" id="PTHR12619:SF23">
    <property type="entry name" value="MHC CLASS II REGULATORY FACTOR RFX1"/>
    <property type="match status" value="1"/>
</dbReference>
<keyword evidence="5" id="KW-0539">Nucleus</keyword>
<proteinExistence type="predicted"/>
<evidence type="ECO:0000259" key="7">
    <source>
        <dbReference type="PROSITE" id="PS51526"/>
    </source>
</evidence>
<evidence type="ECO:0000256" key="4">
    <source>
        <dbReference type="ARBA" id="ARBA00023163"/>
    </source>
</evidence>
<evidence type="ECO:0000256" key="2">
    <source>
        <dbReference type="ARBA" id="ARBA00023015"/>
    </source>
</evidence>
<keyword evidence="2" id="KW-0805">Transcription regulation</keyword>
<evidence type="ECO:0000256" key="5">
    <source>
        <dbReference type="ARBA" id="ARBA00023242"/>
    </source>
</evidence>
<dbReference type="FunFam" id="1.10.10.10:FF:000017">
    <property type="entry name" value="transcription factor RFX3 isoform X1"/>
    <property type="match status" value="1"/>
</dbReference>
<feature type="region of interest" description="Disordered" evidence="6">
    <location>
        <begin position="789"/>
        <end position="850"/>
    </location>
</feature>
<feature type="region of interest" description="Disordered" evidence="6">
    <location>
        <begin position="1"/>
        <end position="37"/>
    </location>
</feature>
<accession>A0A3B4ZTJ1</accession>
<name>A0A3B4ZTJ1_9TELE</name>
<dbReference type="Pfam" id="PF04589">
    <property type="entry name" value="RFX1_trans_act"/>
    <property type="match status" value="1"/>
</dbReference>
<evidence type="ECO:0000256" key="1">
    <source>
        <dbReference type="ARBA" id="ARBA00004123"/>
    </source>
</evidence>
<organism evidence="8">
    <name type="scientific">Stegastes partitus</name>
    <name type="common">bicolor damselfish</name>
    <dbReference type="NCBI Taxonomy" id="144197"/>
    <lineage>
        <taxon>Eukaryota</taxon>
        <taxon>Metazoa</taxon>
        <taxon>Chordata</taxon>
        <taxon>Craniata</taxon>
        <taxon>Vertebrata</taxon>
        <taxon>Euteleostomi</taxon>
        <taxon>Actinopterygii</taxon>
        <taxon>Neopterygii</taxon>
        <taxon>Teleostei</taxon>
        <taxon>Neoteleostei</taxon>
        <taxon>Acanthomorphata</taxon>
        <taxon>Ovalentaria</taxon>
        <taxon>Pomacentridae</taxon>
        <taxon>Stegastes</taxon>
    </lineage>
</organism>
<dbReference type="Gene3D" id="1.10.10.10">
    <property type="entry name" value="Winged helix-like DNA-binding domain superfamily/Winged helix DNA-binding domain"/>
    <property type="match status" value="1"/>
</dbReference>
<dbReference type="PROSITE" id="PS51526">
    <property type="entry name" value="RFX_DBD"/>
    <property type="match status" value="1"/>
</dbReference>
<dbReference type="InterPro" id="IPR007668">
    <property type="entry name" value="RFX1_trans_act"/>
</dbReference>